<dbReference type="Proteomes" id="UP000324222">
    <property type="component" value="Unassembled WGS sequence"/>
</dbReference>
<dbReference type="EMBL" id="VSRR010040455">
    <property type="protein sequence ID" value="MPC75132.1"/>
    <property type="molecule type" value="Genomic_DNA"/>
</dbReference>
<gene>
    <name evidence="1" type="ORF">E2C01_069517</name>
</gene>
<name>A0A5B7HUR3_PORTR</name>
<comment type="caution">
    <text evidence="1">The sequence shown here is derived from an EMBL/GenBank/DDBJ whole genome shotgun (WGS) entry which is preliminary data.</text>
</comment>
<sequence length="61" mass="6830">MATLPILFVYRRQLMPPCPPTPAFLTPQSSRPIRYRLAPVPLKKSQPNIAEKSKISDVPAT</sequence>
<keyword evidence="2" id="KW-1185">Reference proteome</keyword>
<proteinExistence type="predicted"/>
<evidence type="ECO:0000313" key="1">
    <source>
        <dbReference type="EMBL" id="MPC75132.1"/>
    </source>
</evidence>
<protein>
    <submittedName>
        <fullName evidence="1">Uncharacterized protein</fullName>
    </submittedName>
</protein>
<evidence type="ECO:0000313" key="2">
    <source>
        <dbReference type="Proteomes" id="UP000324222"/>
    </source>
</evidence>
<accession>A0A5B7HUR3</accession>
<reference evidence="1 2" key="1">
    <citation type="submission" date="2019-05" db="EMBL/GenBank/DDBJ databases">
        <title>Another draft genome of Portunus trituberculatus and its Hox gene families provides insights of decapod evolution.</title>
        <authorList>
            <person name="Jeong J.-H."/>
            <person name="Song I."/>
            <person name="Kim S."/>
            <person name="Choi T."/>
            <person name="Kim D."/>
            <person name="Ryu S."/>
            <person name="Kim W."/>
        </authorList>
    </citation>
    <scope>NUCLEOTIDE SEQUENCE [LARGE SCALE GENOMIC DNA]</scope>
    <source>
        <tissue evidence="1">Muscle</tissue>
    </source>
</reference>
<dbReference type="AlphaFoldDB" id="A0A5B7HUR3"/>
<organism evidence="1 2">
    <name type="scientific">Portunus trituberculatus</name>
    <name type="common">Swimming crab</name>
    <name type="synonym">Neptunus trituberculatus</name>
    <dbReference type="NCBI Taxonomy" id="210409"/>
    <lineage>
        <taxon>Eukaryota</taxon>
        <taxon>Metazoa</taxon>
        <taxon>Ecdysozoa</taxon>
        <taxon>Arthropoda</taxon>
        <taxon>Crustacea</taxon>
        <taxon>Multicrustacea</taxon>
        <taxon>Malacostraca</taxon>
        <taxon>Eumalacostraca</taxon>
        <taxon>Eucarida</taxon>
        <taxon>Decapoda</taxon>
        <taxon>Pleocyemata</taxon>
        <taxon>Brachyura</taxon>
        <taxon>Eubrachyura</taxon>
        <taxon>Portunoidea</taxon>
        <taxon>Portunidae</taxon>
        <taxon>Portuninae</taxon>
        <taxon>Portunus</taxon>
    </lineage>
</organism>